<accession>A0A445MLY6</accession>
<reference evidence="2" key="1">
    <citation type="journal article" date="2018" name="Data Brief">
        <title>Genome sequence data from 17 accessions of Ensete ventricosum, a staple food crop for millions in Ethiopia.</title>
        <authorList>
            <person name="Yemataw Z."/>
            <person name="Muzemil S."/>
            <person name="Ambachew D."/>
            <person name="Tripathi L."/>
            <person name="Tesfaye K."/>
            <person name="Chala A."/>
            <person name="Farbos A."/>
            <person name="O'Neill P."/>
            <person name="Moore K."/>
            <person name="Grant M."/>
            <person name="Studholme D.J."/>
        </authorList>
    </citation>
    <scope>NUCLEOTIDE SEQUENCE [LARGE SCALE GENOMIC DNA]</scope>
    <source>
        <tissue evidence="2">Leaf</tissue>
    </source>
</reference>
<name>A0A445MLY6_ENSVE</name>
<sequence>MSLDHGGDLAHMGDLTRLTHHPTLRHDPNTRQCRGARPSTISSAQVLLQEGRIDLLRRNQPEIEITLSHRQTTKATLRTQVTSSS</sequence>
<dbReference type="Proteomes" id="UP000290560">
    <property type="component" value="Unassembled WGS sequence"/>
</dbReference>
<gene>
    <name evidence="2" type="ORF">BHM03_00052927</name>
</gene>
<dbReference type="EMBL" id="KV876650">
    <property type="protein sequence ID" value="RZR75256.1"/>
    <property type="molecule type" value="Genomic_DNA"/>
</dbReference>
<proteinExistence type="predicted"/>
<evidence type="ECO:0000313" key="2">
    <source>
        <dbReference type="EMBL" id="RZR75256.1"/>
    </source>
</evidence>
<protein>
    <submittedName>
        <fullName evidence="2">Uncharacterized protein</fullName>
    </submittedName>
</protein>
<feature type="region of interest" description="Disordered" evidence="1">
    <location>
        <begin position="1"/>
        <end position="40"/>
    </location>
</feature>
<dbReference type="AlphaFoldDB" id="A0A445MLY6"/>
<organism evidence="2">
    <name type="scientific">Ensete ventricosum</name>
    <name type="common">Abyssinian banana</name>
    <name type="synonym">Musa ensete</name>
    <dbReference type="NCBI Taxonomy" id="4639"/>
    <lineage>
        <taxon>Eukaryota</taxon>
        <taxon>Viridiplantae</taxon>
        <taxon>Streptophyta</taxon>
        <taxon>Embryophyta</taxon>
        <taxon>Tracheophyta</taxon>
        <taxon>Spermatophyta</taxon>
        <taxon>Magnoliopsida</taxon>
        <taxon>Liliopsida</taxon>
        <taxon>Zingiberales</taxon>
        <taxon>Musaceae</taxon>
        <taxon>Ensete</taxon>
    </lineage>
</organism>
<evidence type="ECO:0000256" key="1">
    <source>
        <dbReference type="SAM" id="MobiDB-lite"/>
    </source>
</evidence>